<dbReference type="eggNOG" id="COG0609">
    <property type="taxonomic scope" value="Bacteria"/>
</dbReference>
<evidence type="ECO:0000313" key="10">
    <source>
        <dbReference type="Proteomes" id="UP000029629"/>
    </source>
</evidence>
<dbReference type="EMBL" id="JRNI01000019">
    <property type="protein sequence ID" value="KGF30899.1"/>
    <property type="molecule type" value="Genomic_DNA"/>
</dbReference>
<keyword evidence="4" id="KW-1003">Cell membrane</keyword>
<dbReference type="GO" id="GO:0005886">
    <property type="term" value="C:plasma membrane"/>
    <property type="evidence" value="ECO:0007669"/>
    <property type="project" value="UniProtKB-SubCell"/>
</dbReference>
<feature type="transmembrane region" description="Helical" evidence="8">
    <location>
        <begin position="162"/>
        <end position="186"/>
    </location>
</feature>
<feature type="transmembrane region" description="Helical" evidence="8">
    <location>
        <begin position="103"/>
        <end position="126"/>
    </location>
</feature>
<dbReference type="RefSeq" id="WP_036558886.1">
    <property type="nucleotide sequence ID" value="NZ_JRNI01000019.1"/>
</dbReference>
<dbReference type="OrthoDB" id="9782305at2"/>
<dbReference type="GO" id="GO:0033214">
    <property type="term" value="P:siderophore-iron import into cell"/>
    <property type="evidence" value="ECO:0007669"/>
    <property type="project" value="TreeGrafter"/>
</dbReference>
<dbReference type="AlphaFoldDB" id="A0A096BCK8"/>
<dbReference type="FunFam" id="1.10.3470.10:FF:000001">
    <property type="entry name" value="Vitamin B12 ABC transporter permease BtuC"/>
    <property type="match status" value="1"/>
</dbReference>
<dbReference type="CDD" id="cd06550">
    <property type="entry name" value="TM_ABC_iron-siderophores_like"/>
    <property type="match status" value="1"/>
</dbReference>
<keyword evidence="10" id="KW-1185">Reference proteome</keyword>
<feature type="transmembrane region" description="Helical" evidence="8">
    <location>
        <begin position="132"/>
        <end position="150"/>
    </location>
</feature>
<organism evidence="9 10">
    <name type="scientific">Oligella urethralis DNF00040</name>
    <dbReference type="NCBI Taxonomy" id="1401065"/>
    <lineage>
        <taxon>Bacteria</taxon>
        <taxon>Pseudomonadati</taxon>
        <taxon>Pseudomonadota</taxon>
        <taxon>Betaproteobacteria</taxon>
        <taxon>Burkholderiales</taxon>
        <taxon>Alcaligenaceae</taxon>
        <taxon>Oligella</taxon>
    </lineage>
</organism>
<dbReference type="PANTHER" id="PTHR30472:SF25">
    <property type="entry name" value="ABC TRANSPORTER PERMEASE PROTEIN MJ0876-RELATED"/>
    <property type="match status" value="1"/>
</dbReference>
<dbReference type="Gene3D" id="1.10.3470.10">
    <property type="entry name" value="ABC transporter involved in vitamin B12 uptake, BtuC"/>
    <property type="match status" value="1"/>
</dbReference>
<feature type="transmembrane region" description="Helical" evidence="8">
    <location>
        <begin position="12"/>
        <end position="30"/>
    </location>
</feature>
<feature type="transmembrane region" description="Helical" evidence="8">
    <location>
        <begin position="255"/>
        <end position="280"/>
    </location>
</feature>
<dbReference type="InterPro" id="IPR037294">
    <property type="entry name" value="ABC_BtuC-like"/>
</dbReference>
<dbReference type="PANTHER" id="PTHR30472">
    <property type="entry name" value="FERRIC ENTEROBACTIN TRANSPORT SYSTEM PERMEASE PROTEIN"/>
    <property type="match status" value="1"/>
</dbReference>
<feature type="transmembrane region" description="Helical" evidence="8">
    <location>
        <begin position="322"/>
        <end position="342"/>
    </location>
</feature>
<evidence type="ECO:0000256" key="1">
    <source>
        <dbReference type="ARBA" id="ARBA00004651"/>
    </source>
</evidence>
<evidence type="ECO:0000256" key="8">
    <source>
        <dbReference type="SAM" id="Phobius"/>
    </source>
</evidence>
<evidence type="ECO:0000256" key="6">
    <source>
        <dbReference type="ARBA" id="ARBA00022989"/>
    </source>
</evidence>
<protein>
    <submittedName>
        <fullName evidence="9">Fe3+-siderophore ABC transporter permease</fullName>
    </submittedName>
</protein>
<keyword evidence="5 8" id="KW-0812">Transmembrane</keyword>
<evidence type="ECO:0000256" key="7">
    <source>
        <dbReference type="ARBA" id="ARBA00023136"/>
    </source>
</evidence>
<evidence type="ECO:0000256" key="4">
    <source>
        <dbReference type="ARBA" id="ARBA00022475"/>
    </source>
</evidence>
<dbReference type="Proteomes" id="UP000029629">
    <property type="component" value="Unassembled WGS sequence"/>
</dbReference>
<feature type="transmembrane region" description="Helical" evidence="8">
    <location>
        <begin position="292"/>
        <end position="310"/>
    </location>
</feature>
<evidence type="ECO:0000313" key="9">
    <source>
        <dbReference type="EMBL" id="KGF30899.1"/>
    </source>
</evidence>
<keyword evidence="3" id="KW-0813">Transport</keyword>
<comment type="similarity">
    <text evidence="2">Belongs to the binding-protein-dependent transport system permease family. FecCD subfamily.</text>
</comment>
<sequence length="350" mass="37456">MFLSIHGTSHRIYIFVILACLFSITIFAGISTGAVKFDLQAFIHLLLSDSQTSSNDYAKQILLHIRLPRVIAAILVGGSLAICGAVMQGLFRNPLVDPGIVGVMSGASLAASFSIVLGGAFMPTLFKSLGDYALPFMAFLGAWLMTLVLYRFSRRGGSLNIAAMLLIGIALGALAGALTGLLTYAADDNQLRSLTFWGMGSLAIFDWHKVSILFVVILFATPLLAREIRLLDALMLGEKVAGHLGFNIERAKKRLIFLVALLVGTSVSFAGGIAFIGLVVPHIVRGLVGSHHRYVFPASFIFGATLLCLADMMARTVVTPAELPIGIITAMIGAPFLAYLVWRQMGGLRA</sequence>
<dbReference type="InterPro" id="IPR000522">
    <property type="entry name" value="ABC_transptr_permease_BtuC"/>
</dbReference>
<gene>
    <name evidence="9" type="ORF">HMPREF2130_05640</name>
</gene>
<comment type="caution">
    <text evidence="9">The sequence shown here is derived from an EMBL/GenBank/DDBJ whole genome shotgun (WGS) entry which is preliminary data.</text>
</comment>
<dbReference type="GO" id="GO:0022857">
    <property type="term" value="F:transmembrane transporter activity"/>
    <property type="evidence" value="ECO:0007669"/>
    <property type="project" value="InterPro"/>
</dbReference>
<comment type="subcellular location">
    <subcellularLocation>
        <location evidence="1">Cell membrane</location>
        <topology evidence="1">Multi-pass membrane protein</topology>
    </subcellularLocation>
</comment>
<accession>A0A096BCK8</accession>
<dbReference type="Pfam" id="PF01032">
    <property type="entry name" value="FecCD"/>
    <property type="match status" value="1"/>
</dbReference>
<dbReference type="SUPFAM" id="SSF81345">
    <property type="entry name" value="ABC transporter involved in vitamin B12 uptake, BtuC"/>
    <property type="match status" value="1"/>
</dbReference>
<evidence type="ECO:0000256" key="5">
    <source>
        <dbReference type="ARBA" id="ARBA00022692"/>
    </source>
</evidence>
<keyword evidence="6 8" id="KW-1133">Transmembrane helix</keyword>
<proteinExistence type="inferred from homology"/>
<evidence type="ECO:0000256" key="2">
    <source>
        <dbReference type="ARBA" id="ARBA00007935"/>
    </source>
</evidence>
<reference evidence="9 10" key="1">
    <citation type="submission" date="2014-07" db="EMBL/GenBank/DDBJ databases">
        <authorList>
            <person name="McCorrison J."/>
            <person name="Sanka R."/>
            <person name="Torralba M."/>
            <person name="Gillis M."/>
            <person name="Haft D.H."/>
            <person name="Methe B."/>
            <person name="Sutton G."/>
            <person name="Nelson K.E."/>
        </authorList>
    </citation>
    <scope>NUCLEOTIDE SEQUENCE [LARGE SCALE GENOMIC DNA]</scope>
    <source>
        <strain evidence="9 10">DNF00040</strain>
    </source>
</reference>
<name>A0A096BCK8_9BURK</name>
<evidence type="ECO:0000256" key="3">
    <source>
        <dbReference type="ARBA" id="ARBA00022448"/>
    </source>
</evidence>
<feature type="transmembrane region" description="Helical" evidence="8">
    <location>
        <begin position="70"/>
        <end position="91"/>
    </location>
</feature>
<keyword evidence="7 8" id="KW-0472">Membrane</keyword>
<feature type="transmembrane region" description="Helical" evidence="8">
    <location>
        <begin position="206"/>
        <end position="225"/>
    </location>
</feature>